<dbReference type="EMBL" id="CABVHO010000081">
    <property type="protein sequence ID" value="VVN63272.1"/>
    <property type="molecule type" value="Genomic_DNA"/>
</dbReference>
<proteinExistence type="predicted"/>
<name>A0A5E6Z9U5_PSEFL</name>
<evidence type="ECO:0000313" key="2">
    <source>
        <dbReference type="Proteomes" id="UP000326437"/>
    </source>
</evidence>
<evidence type="ECO:0000313" key="1">
    <source>
        <dbReference type="EMBL" id="VVN63272.1"/>
    </source>
</evidence>
<accession>A0A5E6Z9U5</accession>
<sequence length="174" mass="18943">MYLAQYQNGLPRRTPLGNHGQQIEGDIRVAAQAQTRCILGVSSNQLGHQVQAAGIDVAGRVTVIAADVILLGRRAVEQTARLQKELLDVDVGGHAVVKQVGQVIQLNVIAKYPLDKRLQKQPLQSVPKWGAAQTQSGIDRQLAFGQLPDPLIQRIDEAVGLAQAQRQAKVNMHR</sequence>
<protein>
    <submittedName>
        <fullName evidence="1">Uncharacterized protein</fullName>
    </submittedName>
</protein>
<dbReference type="AlphaFoldDB" id="A0A5E6Z9U5"/>
<gene>
    <name evidence="1" type="ORF">PS685_04291</name>
</gene>
<dbReference type="Proteomes" id="UP000326437">
    <property type="component" value="Unassembled WGS sequence"/>
</dbReference>
<organism evidence="1 2">
    <name type="scientific">Pseudomonas fluorescens</name>
    <dbReference type="NCBI Taxonomy" id="294"/>
    <lineage>
        <taxon>Bacteria</taxon>
        <taxon>Pseudomonadati</taxon>
        <taxon>Pseudomonadota</taxon>
        <taxon>Gammaproteobacteria</taxon>
        <taxon>Pseudomonadales</taxon>
        <taxon>Pseudomonadaceae</taxon>
        <taxon>Pseudomonas</taxon>
    </lineage>
</organism>
<reference evidence="1 2" key="1">
    <citation type="submission" date="2019-09" db="EMBL/GenBank/DDBJ databases">
        <authorList>
            <person name="Chandra G."/>
            <person name="Truman W A."/>
        </authorList>
    </citation>
    <scope>NUCLEOTIDE SEQUENCE [LARGE SCALE GENOMIC DNA]</scope>
    <source>
        <strain evidence="1">PS685</strain>
    </source>
</reference>